<feature type="transmembrane region" description="Helical" evidence="1">
    <location>
        <begin position="100"/>
        <end position="120"/>
    </location>
</feature>
<dbReference type="EMBL" id="QSQR01000004">
    <property type="protein sequence ID" value="RGK46827.1"/>
    <property type="molecule type" value="Genomic_DNA"/>
</dbReference>
<keyword evidence="1" id="KW-1133">Transmembrane helix</keyword>
<protein>
    <submittedName>
        <fullName evidence="2">Uncharacterized protein</fullName>
    </submittedName>
</protein>
<evidence type="ECO:0000313" key="2">
    <source>
        <dbReference type="EMBL" id="RGK46827.1"/>
    </source>
</evidence>
<dbReference type="AlphaFoldDB" id="A0A8B2Z2N7"/>
<reference evidence="2 3" key="1">
    <citation type="submission" date="2018-08" db="EMBL/GenBank/DDBJ databases">
        <title>A genome reference for cultivated species of the human gut microbiota.</title>
        <authorList>
            <person name="Zou Y."/>
            <person name="Xue W."/>
            <person name="Luo G."/>
        </authorList>
    </citation>
    <scope>NUCLEOTIDE SEQUENCE [LARGE SCALE GENOMIC DNA]</scope>
    <source>
        <strain evidence="2 3">TF10-9AT</strain>
    </source>
</reference>
<feature type="transmembrane region" description="Helical" evidence="1">
    <location>
        <begin position="7"/>
        <end position="28"/>
    </location>
</feature>
<dbReference type="Proteomes" id="UP000260790">
    <property type="component" value="Unassembled WGS sequence"/>
</dbReference>
<sequence>MANIIQKLLYFFSAVAPVCITFSVVLIIQGKGITLPIILASVSMVGIVLFIISFRYGYKSVAPMTIRVTDVSTFDLWILGYIFSYLLPLANMVIEEWNLFILVGISLIIIVVIPFMNSAIPHPLLFFKGYHFYNIATENGISSYILISKKQIRNKKDIKVVGRIFEFLLIDK</sequence>
<name>A0A8B2Z2N7_9LACO</name>
<dbReference type="RefSeq" id="WP_117642978.1">
    <property type="nucleotide sequence ID" value="NZ_QSQR01000004.1"/>
</dbReference>
<evidence type="ECO:0000256" key="1">
    <source>
        <dbReference type="SAM" id="Phobius"/>
    </source>
</evidence>
<gene>
    <name evidence="2" type="ORF">DXD09_05515</name>
</gene>
<evidence type="ECO:0000313" key="3">
    <source>
        <dbReference type="Proteomes" id="UP000260790"/>
    </source>
</evidence>
<proteinExistence type="predicted"/>
<keyword evidence="1" id="KW-0472">Membrane</keyword>
<comment type="caution">
    <text evidence="2">The sequence shown here is derived from an EMBL/GenBank/DDBJ whole genome shotgun (WGS) entry which is preliminary data.</text>
</comment>
<feature type="transmembrane region" description="Helical" evidence="1">
    <location>
        <begin position="74"/>
        <end position="94"/>
    </location>
</feature>
<keyword evidence="1" id="KW-0812">Transmembrane</keyword>
<organism evidence="2 3">
    <name type="scientific">Ligilactobacillus ruminis</name>
    <dbReference type="NCBI Taxonomy" id="1623"/>
    <lineage>
        <taxon>Bacteria</taxon>
        <taxon>Bacillati</taxon>
        <taxon>Bacillota</taxon>
        <taxon>Bacilli</taxon>
        <taxon>Lactobacillales</taxon>
        <taxon>Lactobacillaceae</taxon>
        <taxon>Ligilactobacillus</taxon>
    </lineage>
</organism>
<feature type="transmembrane region" description="Helical" evidence="1">
    <location>
        <begin position="34"/>
        <end position="54"/>
    </location>
</feature>
<accession>A0A8B2Z2N7</accession>